<dbReference type="Pfam" id="PF07963">
    <property type="entry name" value="N_methyl"/>
    <property type="match status" value="1"/>
</dbReference>
<keyword evidence="5" id="KW-1185">Reference proteome</keyword>
<proteinExistence type="predicted"/>
<dbReference type="PROSITE" id="PS00409">
    <property type="entry name" value="PROKAR_NTER_METHYL"/>
    <property type="match status" value="1"/>
</dbReference>
<evidence type="ECO:0000256" key="2">
    <source>
        <dbReference type="ARBA" id="ARBA00023287"/>
    </source>
</evidence>
<evidence type="ECO:0000313" key="5">
    <source>
        <dbReference type="Proteomes" id="UP000823486"/>
    </source>
</evidence>
<keyword evidence="3" id="KW-1133">Transmembrane helix</keyword>
<evidence type="ECO:0000313" key="4">
    <source>
        <dbReference type="EMBL" id="MBM7693285.1"/>
    </source>
</evidence>
<name>A0ABS2QJV5_9BACI</name>
<dbReference type="EMBL" id="JAFBFI010000011">
    <property type="protein sequence ID" value="MBM7693285.1"/>
    <property type="molecule type" value="Genomic_DNA"/>
</dbReference>
<keyword evidence="3" id="KW-0472">Membrane</keyword>
<accession>A0ABS2QJV5</accession>
<sequence length="158" mass="17670">MKQLRHLLKTNLKLTITNEKGFTLIESLFVLSIFLMILSISSQLNFKTHQDFKTSLFLKQFTSDIQYGQQYAISNGTLLFITIDSAGHAYTGSTPAGKVFTKGIPKHLDILPGTMGLKFHFVPSGNISKAGVLYIIHGKKTSRIHFMLGKGRFYINEG</sequence>
<feature type="transmembrane region" description="Helical" evidence="3">
    <location>
        <begin position="21"/>
        <end position="40"/>
    </location>
</feature>
<dbReference type="InterPro" id="IPR012902">
    <property type="entry name" value="N_methyl_site"/>
</dbReference>
<organism evidence="4 5">
    <name type="scientific">Peribacillus deserti</name>
    <dbReference type="NCBI Taxonomy" id="673318"/>
    <lineage>
        <taxon>Bacteria</taxon>
        <taxon>Bacillati</taxon>
        <taxon>Bacillota</taxon>
        <taxon>Bacilli</taxon>
        <taxon>Bacillales</taxon>
        <taxon>Bacillaceae</taxon>
        <taxon>Peribacillus</taxon>
    </lineage>
</organism>
<comment type="subcellular location">
    <subcellularLocation>
        <location evidence="1">Cell surface</location>
    </subcellularLocation>
</comment>
<reference evidence="4 5" key="1">
    <citation type="submission" date="2021-01" db="EMBL/GenBank/DDBJ databases">
        <title>Genomic Encyclopedia of Type Strains, Phase IV (KMG-IV): sequencing the most valuable type-strain genomes for metagenomic binning, comparative biology and taxonomic classification.</title>
        <authorList>
            <person name="Goeker M."/>
        </authorList>
    </citation>
    <scope>NUCLEOTIDE SEQUENCE [LARGE SCALE GENOMIC DNA]</scope>
    <source>
        <strain evidence="4 5">DSM 105482</strain>
    </source>
</reference>
<dbReference type="InterPro" id="IPR016785">
    <property type="entry name" value="ComGD"/>
</dbReference>
<evidence type="ECO:0000256" key="3">
    <source>
        <dbReference type="SAM" id="Phobius"/>
    </source>
</evidence>
<dbReference type="RefSeq" id="WP_204543987.1">
    <property type="nucleotide sequence ID" value="NZ_JAFBFI010000011.1"/>
</dbReference>
<gene>
    <name evidence="4" type="ORF">JOC77_002725</name>
</gene>
<protein>
    <submittedName>
        <fullName evidence="4">Competence protein ComGD</fullName>
    </submittedName>
</protein>
<dbReference type="Proteomes" id="UP000823486">
    <property type="component" value="Unassembled WGS sequence"/>
</dbReference>
<keyword evidence="2" id="KW-0178">Competence</keyword>
<dbReference type="PIRSF" id="PIRSF021292">
    <property type="entry name" value="Competence_ComGD"/>
    <property type="match status" value="1"/>
</dbReference>
<evidence type="ECO:0000256" key="1">
    <source>
        <dbReference type="ARBA" id="ARBA00004241"/>
    </source>
</evidence>
<dbReference type="NCBIfam" id="TIGR02532">
    <property type="entry name" value="IV_pilin_GFxxxE"/>
    <property type="match status" value="1"/>
</dbReference>
<keyword evidence="3" id="KW-0812">Transmembrane</keyword>
<comment type="caution">
    <text evidence="4">The sequence shown here is derived from an EMBL/GenBank/DDBJ whole genome shotgun (WGS) entry which is preliminary data.</text>
</comment>
<dbReference type="NCBIfam" id="NF040982">
    <property type="entry name" value="ComGD"/>
    <property type="match status" value="1"/>
</dbReference>